<evidence type="ECO:0000313" key="2">
    <source>
        <dbReference type="EMBL" id="TSH93362.1"/>
    </source>
</evidence>
<dbReference type="EMBL" id="VLTJ01000028">
    <property type="protein sequence ID" value="TSH93362.1"/>
    <property type="molecule type" value="Genomic_DNA"/>
</dbReference>
<protein>
    <submittedName>
        <fullName evidence="2">Uncharacterized protein</fullName>
    </submittedName>
</protein>
<dbReference type="Proteomes" id="UP000318405">
    <property type="component" value="Unassembled WGS sequence"/>
</dbReference>
<feature type="compositionally biased region" description="Basic and acidic residues" evidence="1">
    <location>
        <begin position="54"/>
        <end position="72"/>
    </location>
</feature>
<organism evidence="2 3">
    <name type="scientific">Verticiella sediminum</name>
    <dbReference type="NCBI Taxonomy" id="1247510"/>
    <lineage>
        <taxon>Bacteria</taxon>
        <taxon>Pseudomonadati</taxon>
        <taxon>Pseudomonadota</taxon>
        <taxon>Betaproteobacteria</taxon>
        <taxon>Burkholderiales</taxon>
        <taxon>Alcaligenaceae</taxon>
        <taxon>Verticiella</taxon>
    </lineage>
</organism>
<reference evidence="2 3" key="1">
    <citation type="submission" date="2019-07" db="EMBL/GenBank/DDBJ databases">
        <title>Qingshengfaniella alkalisoli gen. nov., sp. nov., isolated from saline soil.</title>
        <authorList>
            <person name="Xu L."/>
            <person name="Huang X.-X."/>
            <person name="Sun J.-Q."/>
        </authorList>
    </citation>
    <scope>NUCLEOTIDE SEQUENCE [LARGE SCALE GENOMIC DNA]</scope>
    <source>
        <strain evidence="2 3">DSM 27279</strain>
    </source>
</reference>
<dbReference type="RefSeq" id="WP_143948880.1">
    <property type="nucleotide sequence ID" value="NZ_BAABMB010000006.1"/>
</dbReference>
<feature type="compositionally biased region" description="Basic and acidic residues" evidence="1">
    <location>
        <begin position="13"/>
        <end position="37"/>
    </location>
</feature>
<comment type="caution">
    <text evidence="2">The sequence shown here is derived from an EMBL/GenBank/DDBJ whole genome shotgun (WGS) entry which is preliminary data.</text>
</comment>
<sequence length="72" mass="8027">MTSKVDIANDVQKGIEKANRSDDDKARDTTEAHRATRFDGNPDPAPDSKPGVFKPRDDTPWHLEKKSGPRNP</sequence>
<gene>
    <name evidence="2" type="ORF">FOZ76_13930</name>
</gene>
<accession>A0A556AKD5</accession>
<feature type="region of interest" description="Disordered" evidence="1">
    <location>
        <begin position="1"/>
        <end position="72"/>
    </location>
</feature>
<evidence type="ECO:0000313" key="3">
    <source>
        <dbReference type="Proteomes" id="UP000318405"/>
    </source>
</evidence>
<proteinExistence type="predicted"/>
<evidence type="ECO:0000256" key="1">
    <source>
        <dbReference type="SAM" id="MobiDB-lite"/>
    </source>
</evidence>
<dbReference type="AlphaFoldDB" id="A0A556AKD5"/>
<keyword evidence="3" id="KW-1185">Reference proteome</keyword>
<name>A0A556AKD5_9BURK</name>
<dbReference type="OrthoDB" id="8637286at2"/>